<evidence type="ECO:0000313" key="6">
    <source>
        <dbReference type="Proteomes" id="UP000014680"/>
    </source>
</evidence>
<dbReference type="EMBL" id="KB206455">
    <property type="protein sequence ID" value="ELP91633.1"/>
    <property type="molecule type" value="Genomic_DNA"/>
</dbReference>
<keyword evidence="1" id="KW-0677">Repeat</keyword>
<dbReference type="KEGG" id="eiv:EIN_206100"/>
<keyword evidence="4" id="KW-1133">Transmembrane helix</keyword>
<dbReference type="VEuPathDB" id="AmoebaDB:EIN_206100"/>
<keyword evidence="4" id="KW-0472">Membrane</keyword>
<dbReference type="PROSITE" id="PS50297">
    <property type="entry name" value="ANK_REP_REGION"/>
    <property type="match status" value="1"/>
</dbReference>
<reference evidence="5 6" key="1">
    <citation type="submission" date="2012-10" db="EMBL/GenBank/DDBJ databases">
        <authorList>
            <person name="Zafar N."/>
            <person name="Inman J."/>
            <person name="Hall N."/>
            <person name="Lorenzi H."/>
            <person name="Caler E."/>
        </authorList>
    </citation>
    <scope>NUCLEOTIDE SEQUENCE [LARGE SCALE GENOMIC DNA]</scope>
    <source>
        <strain evidence="5 6">IP1</strain>
    </source>
</reference>
<dbReference type="PANTHER" id="PTHR24198:SF165">
    <property type="entry name" value="ANKYRIN REPEAT-CONTAINING PROTEIN-RELATED"/>
    <property type="match status" value="1"/>
</dbReference>
<dbReference type="PROSITE" id="PS50088">
    <property type="entry name" value="ANK_REPEAT"/>
    <property type="match status" value="1"/>
</dbReference>
<dbReference type="Pfam" id="PF12796">
    <property type="entry name" value="Ank_2"/>
    <property type="match status" value="1"/>
</dbReference>
<evidence type="ECO:0000313" key="5">
    <source>
        <dbReference type="EMBL" id="ELP91633.1"/>
    </source>
</evidence>
<dbReference type="RefSeq" id="XP_004258404.1">
    <property type="nucleotide sequence ID" value="XM_004258356.1"/>
</dbReference>
<sequence length="247" mass="28487">MDHDKQEDVLSFIIEKYLQNEVTNTHALLLLKALHDFPIEVSPHFQRLVHESCRRGNMETTKYLLETYPQSLELQTPKGETPLFTAMQNSKYDIVETLLDAKADLKHKLPNGDTILHVLSLNSRSQKKVDMLERINTLEPLMIKEKNIIGETILHLGASVGDFDYVKKVIELNGDVLDETYYGRDVLQFAIGSGNIQLENYIKGVIRNIPEYAKFHVVSRKKFVVVCVCVFVFWIIYYKFIKGIIEV</sequence>
<evidence type="ECO:0000256" key="3">
    <source>
        <dbReference type="PROSITE-ProRule" id="PRU00023"/>
    </source>
</evidence>
<feature type="repeat" description="ANK" evidence="3">
    <location>
        <begin position="78"/>
        <end position="105"/>
    </location>
</feature>
<name>A0A0A1UFG7_ENTIV</name>
<keyword evidence="2 3" id="KW-0040">ANK repeat</keyword>
<keyword evidence="4" id="KW-0812">Transmembrane</keyword>
<dbReference type="Gene3D" id="1.25.40.20">
    <property type="entry name" value="Ankyrin repeat-containing domain"/>
    <property type="match status" value="1"/>
</dbReference>
<dbReference type="GeneID" id="14890628"/>
<accession>A0A0A1UFG7</accession>
<evidence type="ECO:0000256" key="4">
    <source>
        <dbReference type="SAM" id="Phobius"/>
    </source>
</evidence>
<protein>
    <submittedName>
        <fullName evidence="5">Ankyrin repeat-containing protein, putative</fullName>
    </submittedName>
</protein>
<dbReference type="SMART" id="SM00248">
    <property type="entry name" value="ANK"/>
    <property type="match status" value="3"/>
</dbReference>
<evidence type="ECO:0000256" key="2">
    <source>
        <dbReference type="ARBA" id="ARBA00023043"/>
    </source>
</evidence>
<proteinExistence type="predicted"/>
<dbReference type="SUPFAM" id="SSF48403">
    <property type="entry name" value="Ankyrin repeat"/>
    <property type="match status" value="1"/>
</dbReference>
<keyword evidence="6" id="KW-1185">Reference proteome</keyword>
<dbReference type="OrthoDB" id="194358at2759"/>
<evidence type="ECO:0000256" key="1">
    <source>
        <dbReference type="ARBA" id="ARBA00022737"/>
    </source>
</evidence>
<dbReference type="AlphaFoldDB" id="A0A0A1UFG7"/>
<dbReference type="Proteomes" id="UP000014680">
    <property type="component" value="Unassembled WGS sequence"/>
</dbReference>
<feature type="transmembrane region" description="Helical" evidence="4">
    <location>
        <begin position="223"/>
        <end position="241"/>
    </location>
</feature>
<dbReference type="PANTHER" id="PTHR24198">
    <property type="entry name" value="ANKYRIN REPEAT AND PROTEIN KINASE DOMAIN-CONTAINING PROTEIN"/>
    <property type="match status" value="1"/>
</dbReference>
<gene>
    <name evidence="5" type="ORF">EIN_206100</name>
</gene>
<dbReference type="InterPro" id="IPR002110">
    <property type="entry name" value="Ankyrin_rpt"/>
</dbReference>
<organism evidence="5 6">
    <name type="scientific">Entamoeba invadens IP1</name>
    <dbReference type="NCBI Taxonomy" id="370355"/>
    <lineage>
        <taxon>Eukaryota</taxon>
        <taxon>Amoebozoa</taxon>
        <taxon>Evosea</taxon>
        <taxon>Archamoebae</taxon>
        <taxon>Mastigamoebida</taxon>
        <taxon>Entamoebidae</taxon>
        <taxon>Entamoeba</taxon>
    </lineage>
</organism>
<dbReference type="InterPro" id="IPR036770">
    <property type="entry name" value="Ankyrin_rpt-contain_sf"/>
</dbReference>